<dbReference type="SUPFAM" id="SSF57667">
    <property type="entry name" value="beta-beta-alpha zinc fingers"/>
    <property type="match status" value="1"/>
</dbReference>
<evidence type="ECO:0000259" key="9">
    <source>
        <dbReference type="PROSITE" id="PS50157"/>
    </source>
</evidence>
<dbReference type="GO" id="GO:0008270">
    <property type="term" value="F:zinc ion binding"/>
    <property type="evidence" value="ECO:0007669"/>
    <property type="project" value="UniProtKB-KW"/>
</dbReference>
<evidence type="ECO:0000256" key="7">
    <source>
        <dbReference type="PROSITE-ProRule" id="PRU00042"/>
    </source>
</evidence>
<feature type="domain" description="C2H2-type" evidence="9">
    <location>
        <begin position="55"/>
        <end position="78"/>
    </location>
</feature>
<dbReference type="SMART" id="SM00355">
    <property type="entry name" value="ZnF_C2H2"/>
    <property type="match status" value="2"/>
</dbReference>
<keyword evidence="5" id="KW-0862">Zinc</keyword>
<evidence type="ECO:0000256" key="8">
    <source>
        <dbReference type="SAM" id="MobiDB-lite"/>
    </source>
</evidence>
<accession>A0A2W1BJN6</accession>
<dbReference type="Proteomes" id="UP000249218">
    <property type="component" value="Unassembled WGS sequence"/>
</dbReference>
<dbReference type="GO" id="GO:0005634">
    <property type="term" value="C:nucleus"/>
    <property type="evidence" value="ECO:0007669"/>
    <property type="project" value="UniProtKB-SubCell"/>
</dbReference>
<dbReference type="GO" id="GO:0000981">
    <property type="term" value="F:DNA-binding transcription factor activity, RNA polymerase II-specific"/>
    <property type="evidence" value="ECO:0007669"/>
    <property type="project" value="TreeGrafter"/>
</dbReference>
<evidence type="ECO:0000256" key="3">
    <source>
        <dbReference type="ARBA" id="ARBA00022737"/>
    </source>
</evidence>
<evidence type="ECO:0000256" key="2">
    <source>
        <dbReference type="ARBA" id="ARBA00022723"/>
    </source>
</evidence>
<dbReference type="PANTHER" id="PTHR24394:SF29">
    <property type="entry name" value="MYONEURIN"/>
    <property type="match status" value="1"/>
</dbReference>
<keyword evidence="6" id="KW-0539">Nucleus</keyword>
<feature type="domain" description="C2H2-type" evidence="9">
    <location>
        <begin position="11"/>
        <end position="54"/>
    </location>
</feature>
<feature type="region of interest" description="Disordered" evidence="8">
    <location>
        <begin position="82"/>
        <end position="102"/>
    </location>
</feature>
<keyword evidence="11" id="KW-1185">Reference proteome</keyword>
<dbReference type="PROSITE" id="PS00028">
    <property type="entry name" value="ZINC_FINGER_C2H2_1"/>
    <property type="match status" value="1"/>
</dbReference>
<dbReference type="PROSITE" id="PS50157">
    <property type="entry name" value="ZINC_FINGER_C2H2_2"/>
    <property type="match status" value="2"/>
</dbReference>
<gene>
    <name evidence="10" type="primary">HaOG212295</name>
    <name evidence="10" type="ORF">B5X24_HaOG212295</name>
</gene>
<proteinExistence type="predicted"/>
<feature type="compositionally biased region" description="Basic residues" evidence="8">
    <location>
        <begin position="82"/>
        <end position="92"/>
    </location>
</feature>
<dbReference type="InterPro" id="IPR013087">
    <property type="entry name" value="Znf_C2H2_type"/>
</dbReference>
<dbReference type="Pfam" id="PF00096">
    <property type="entry name" value="zf-C2H2"/>
    <property type="match status" value="2"/>
</dbReference>
<dbReference type="AlphaFoldDB" id="A0A2W1BJN6"/>
<reference evidence="10 11" key="1">
    <citation type="journal article" date="2017" name="BMC Biol.">
        <title>Genomic innovations, transcriptional plasticity and gene loss underlying the evolution and divergence of two highly polyphagous and invasive Helicoverpa pest species.</title>
        <authorList>
            <person name="Pearce S.L."/>
            <person name="Clarke D.F."/>
            <person name="East P.D."/>
            <person name="Elfekih S."/>
            <person name="Gordon K.H."/>
            <person name="Jermiin L.S."/>
            <person name="McGaughran A."/>
            <person name="Oakeshott J.G."/>
            <person name="Papanikolaou A."/>
            <person name="Perera O.P."/>
            <person name="Rane R.V."/>
            <person name="Richards S."/>
            <person name="Tay W.T."/>
            <person name="Walsh T.K."/>
            <person name="Anderson A."/>
            <person name="Anderson C.J."/>
            <person name="Asgari S."/>
            <person name="Board P.G."/>
            <person name="Bretschneider A."/>
            <person name="Campbell P.M."/>
            <person name="Chertemps T."/>
            <person name="Christeller J.T."/>
            <person name="Coppin C.W."/>
            <person name="Downes S.J."/>
            <person name="Duan G."/>
            <person name="Farnsworth C.A."/>
            <person name="Good R.T."/>
            <person name="Han L.B."/>
            <person name="Han Y.C."/>
            <person name="Hatje K."/>
            <person name="Horne I."/>
            <person name="Huang Y.P."/>
            <person name="Hughes D.S."/>
            <person name="Jacquin-Joly E."/>
            <person name="James W."/>
            <person name="Jhangiani S."/>
            <person name="Kollmar M."/>
            <person name="Kuwar S.S."/>
            <person name="Li S."/>
            <person name="Liu N.Y."/>
            <person name="Maibeche M.T."/>
            <person name="Miller J.R."/>
            <person name="Montagne N."/>
            <person name="Perry T."/>
            <person name="Qu J."/>
            <person name="Song S.V."/>
            <person name="Sutton G.G."/>
            <person name="Vogel H."/>
            <person name="Walenz B.P."/>
            <person name="Xu W."/>
            <person name="Zhang H.J."/>
            <person name="Zou Z."/>
            <person name="Batterham P."/>
            <person name="Edwards O.R."/>
            <person name="Feyereisen R."/>
            <person name="Gibbs R.A."/>
            <person name="Heckel D.G."/>
            <person name="McGrath A."/>
            <person name="Robin C."/>
            <person name="Scherer S.E."/>
            <person name="Worley K.C."/>
            <person name="Wu Y.D."/>
        </authorList>
    </citation>
    <scope>NUCLEOTIDE SEQUENCE [LARGE SCALE GENOMIC DNA]</scope>
    <source>
        <strain evidence="10">Harm_GR_Male_#8</strain>
        <tissue evidence="10">Whole organism</tissue>
    </source>
</reference>
<evidence type="ECO:0000256" key="1">
    <source>
        <dbReference type="ARBA" id="ARBA00004123"/>
    </source>
</evidence>
<dbReference type="InterPro" id="IPR036236">
    <property type="entry name" value="Znf_C2H2_sf"/>
</dbReference>
<feature type="compositionally biased region" description="Basic and acidic residues" evidence="8">
    <location>
        <begin position="93"/>
        <end position="102"/>
    </location>
</feature>
<keyword evidence="3" id="KW-0677">Repeat</keyword>
<comment type="subcellular location">
    <subcellularLocation>
        <location evidence="1">Nucleus</location>
    </subcellularLocation>
</comment>
<keyword evidence="4 7" id="KW-0863">Zinc-finger</keyword>
<dbReference type="PANTHER" id="PTHR24394">
    <property type="entry name" value="ZINC FINGER PROTEIN"/>
    <property type="match status" value="1"/>
</dbReference>
<organism evidence="10 11">
    <name type="scientific">Helicoverpa armigera</name>
    <name type="common">Cotton bollworm</name>
    <name type="synonym">Heliothis armigera</name>
    <dbReference type="NCBI Taxonomy" id="29058"/>
    <lineage>
        <taxon>Eukaryota</taxon>
        <taxon>Metazoa</taxon>
        <taxon>Ecdysozoa</taxon>
        <taxon>Arthropoda</taxon>
        <taxon>Hexapoda</taxon>
        <taxon>Insecta</taxon>
        <taxon>Pterygota</taxon>
        <taxon>Neoptera</taxon>
        <taxon>Endopterygota</taxon>
        <taxon>Lepidoptera</taxon>
        <taxon>Glossata</taxon>
        <taxon>Ditrysia</taxon>
        <taxon>Noctuoidea</taxon>
        <taxon>Noctuidae</taxon>
        <taxon>Heliothinae</taxon>
        <taxon>Helicoverpa</taxon>
    </lineage>
</organism>
<dbReference type="Gene3D" id="3.30.160.60">
    <property type="entry name" value="Classic Zinc Finger"/>
    <property type="match status" value="2"/>
</dbReference>
<evidence type="ECO:0000256" key="6">
    <source>
        <dbReference type="ARBA" id="ARBA00023242"/>
    </source>
</evidence>
<evidence type="ECO:0000313" key="10">
    <source>
        <dbReference type="EMBL" id="PZC71883.1"/>
    </source>
</evidence>
<evidence type="ECO:0000256" key="5">
    <source>
        <dbReference type="ARBA" id="ARBA00022833"/>
    </source>
</evidence>
<sequence length="102" mass="12100">MRVHSATRPSYECPLCGKHFAFFNNRRRHMFVSIYTQSTSKNIVEKQIHTGLKPFKCDTCGKCFTTSGEQRAHVEHVHLKKPWPKRSRHRPHEWKCHTPNED</sequence>
<evidence type="ECO:0000256" key="4">
    <source>
        <dbReference type="ARBA" id="ARBA00022771"/>
    </source>
</evidence>
<dbReference type="FunFam" id="3.30.160.60:FF:000100">
    <property type="entry name" value="Zinc finger 45-like"/>
    <property type="match status" value="1"/>
</dbReference>
<dbReference type="EMBL" id="KZ150245">
    <property type="protein sequence ID" value="PZC71883.1"/>
    <property type="molecule type" value="Genomic_DNA"/>
</dbReference>
<evidence type="ECO:0000313" key="11">
    <source>
        <dbReference type="Proteomes" id="UP000249218"/>
    </source>
</evidence>
<dbReference type="OrthoDB" id="654211at2759"/>
<keyword evidence="2" id="KW-0479">Metal-binding</keyword>
<protein>
    <recommendedName>
        <fullName evidence="9">C2H2-type domain-containing protein</fullName>
    </recommendedName>
</protein>
<name>A0A2W1BJN6_HELAM</name>